<dbReference type="OMA" id="PIREMAC"/>
<keyword evidence="8" id="KW-1185">Reference proteome</keyword>
<dbReference type="GO" id="GO:0003725">
    <property type="term" value="F:double-stranded RNA binding"/>
    <property type="evidence" value="ECO:0007669"/>
    <property type="project" value="InterPro"/>
</dbReference>
<evidence type="ECO:0000259" key="6">
    <source>
        <dbReference type="PROSITE" id="PS50137"/>
    </source>
</evidence>
<evidence type="ECO:0000256" key="1">
    <source>
        <dbReference type="ARBA" id="ARBA00022737"/>
    </source>
</evidence>
<reference evidence="8" key="1">
    <citation type="journal article" date="2017" name="Nat. Commun.">
        <title>The asparagus genome sheds light on the origin and evolution of a young Y chromosome.</title>
        <authorList>
            <person name="Harkess A."/>
            <person name="Zhou J."/>
            <person name="Xu C."/>
            <person name="Bowers J.E."/>
            <person name="Van der Hulst R."/>
            <person name="Ayyampalayam S."/>
            <person name="Mercati F."/>
            <person name="Riccardi P."/>
            <person name="McKain M.R."/>
            <person name="Kakrana A."/>
            <person name="Tang H."/>
            <person name="Ray J."/>
            <person name="Groenendijk J."/>
            <person name="Arikit S."/>
            <person name="Mathioni S.M."/>
            <person name="Nakano M."/>
            <person name="Shan H."/>
            <person name="Telgmann-Rauber A."/>
            <person name="Kanno A."/>
            <person name="Yue Z."/>
            <person name="Chen H."/>
            <person name="Li W."/>
            <person name="Chen Y."/>
            <person name="Xu X."/>
            <person name="Zhang Y."/>
            <person name="Luo S."/>
            <person name="Chen H."/>
            <person name="Gao J."/>
            <person name="Mao Z."/>
            <person name="Pires J.C."/>
            <person name="Luo M."/>
            <person name="Kudrna D."/>
            <person name="Wing R.A."/>
            <person name="Meyers B.C."/>
            <person name="Yi K."/>
            <person name="Kong H."/>
            <person name="Lavrijsen P."/>
            <person name="Sunseri F."/>
            <person name="Falavigna A."/>
            <person name="Ye Y."/>
            <person name="Leebens-Mack J.H."/>
            <person name="Chen G."/>
        </authorList>
    </citation>
    <scope>NUCLEOTIDE SEQUENCE [LARGE SCALE GENOMIC DNA]</scope>
    <source>
        <strain evidence="8">cv. DH0086</strain>
    </source>
</reference>
<feature type="domain" description="DRBM" evidence="6">
    <location>
        <begin position="40"/>
        <end position="109"/>
    </location>
</feature>
<dbReference type="PANTHER" id="PTHR46031:SF16">
    <property type="entry name" value="DOUBLE-STRANDED RNA-BINDING PROTEIN 4"/>
    <property type="match status" value="1"/>
</dbReference>
<dbReference type="CDD" id="cd19907">
    <property type="entry name" value="DSRM_AtDRB-like_rpt1"/>
    <property type="match status" value="1"/>
</dbReference>
<dbReference type="Gramene" id="ONK74283">
    <property type="protein sequence ID" value="ONK74283"/>
    <property type="gene ID" value="A4U43_C03F4660"/>
</dbReference>
<evidence type="ECO:0000256" key="3">
    <source>
        <dbReference type="ARBA" id="ARBA00037597"/>
    </source>
</evidence>
<evidence type="ECO:0000256" key="2">
    <source>
        <dbReference type="ARBA" id="ARBA00022884"/>
    </source>
</evidence>
<proteinExistence type="predicted"/>
<feature type="domain" description="DRBM" evidence="6">
    <location>
        <begin position="119"/>
        <end position="187"/>
    </location>
</feature>
<evidence type="ECO:0000256" key="5">
    <source>
        <dbReference type="SAM" id="MobiDB-lite"/>
    </source>
</evidence>
<evidence type="ECO:0000313" key="7">
    <source>
        <dbReference type="EMBL" id="ONK74283.1"/>
    </source>
</evidence>
<dbReference type="AlphaFoldDB" id="A0A5P1F958"/>
<gene>
    <name evidence="7" type="ORF">A4U43_C03F4660</name>
</gene>
<evidence type="ECO:0000256" key="4">
    <source>
        <dbReference type="PROSITE-ProRule" id="PRU00266"/>
    </source>
</evidence>
<protein>
    <recommendedName>
        <fullName evidence="6">DRBM domain-containing protein</fullName>
    </recommendedName>
</protein>
<sequence>MNIVEEAQNKAAQAAVDHFAVALPPPPTKASPQIPENQISFKSQLHTYAQKNNFDLPKYEAVREGFAHASRFKANVTVDGQTYNSPQFFNTVKEAENDAARVALSSLSVDENPQDNSSLYKNMLQELATKEGLHLPKYNTVSSGASHMPVFSSTVEIDGHSFMGEVGRSKKQAEINAAKVAWFKLKERSVVNFGRANSPFSYSKHEHIEPAPLGSKSKDTNLAHKQLASSGLQSRDIPDLGLPKPLSTALSYVKVVKSGDVSARAKLSSGCLDNEHLQPASLGSQPKDNRNLMCENLESAFSGSQSKDTRDLELPKPLSVPLSFVAMKHSGNNSDKKQKDESTVNNRSSTVAMPINLQDHQDPYITEGTMVSGNGLTKKIAASYDKLDSKVPANQGICSIPRNRSSNHLVANENSSLLCNRVRVYPRTSDMVLPEGAIPLPFSDDMWVAVSLDFSDHEGINHEDGQAIENDSDIVSMAPVVHDDQGTNSGSKENMLNGNAHIDKTILSLPKLDVEVIEDTFPEDETKSSTGSACDNHCVVDVNSASPIREMACSFECNRVRVYPKKPGMVLPEGASLLPFSDDSWVAVSLNF</sequence>
<dbReference type="Gene3D" id="3.30.160.20">
    <property type="match status" value="2"/>
</dbReference>
<dbReference type="SUPFAM" id="SSF54768">
    <property type="entry name" value="dsRNA-binding domain-like"/>
    <property type="match status" value="2"/>
</dbReference>
<dbReference type="SMART" id="SM00358">
    <property type="entry name" value="DSRM"/>
    <property type="match status" value="2"/>
</dbReference>
<comment type="function">
    <text evidence="3">Binds double-stranded RNA.</text>
</comment>
<dbReference type="PANTHER" id="PTHR46031">
    <property type="match status" value="1"/>
</dbReference>
<dbReference type="InterPro" id="IPR044450">
    <property type="entry name" value="AtDRB-like_DSRM_1"/>
</dbReference>
<organism evidence="7 8">
    <name type="scientific">Asparagus officinalis</name>
    <name type="common">Garden asparagus</name>
    <dbReference type="NCBI Taxonomy" id="4686"/>
    <lineage>
        <taxon>Eukaryota</taxon>
        <taxon>Viridiplantae</taxon>
        <taxon>Streptophyta</taxon>
        <taxon>Embryophyta</taxon>
        <taxon>Tracheophyta</taxon>
        <taxon>Spermatophyta</taxon>
        <taxon>Magnoliopsida</taxon>
        <taxon>Liliopsida</taxon>
        <taxon>Asparagales</taxon>
        <taxon>Asparagaceae</taxon>
        <taxon>Asparagoideae</taxon>
        <taxon>Asparagus</taxon>
    </lineage>
</organism>
<keyword evidence="1" id="KW-0677">Repeat</keyword>
<feature type="region of interest" description="Disordered" evidence="5">
    <location>
        <begin position="328"/>
        <end position="349"/>
    </location>
</feature>
<evidence type="ECO:0000313" key="8">
    <source>
        <dbReference type="Proteomes" id="UP000243459"/>
    </source>
</evidence>
<dbReference type="InterPro" id="IPR014720">
    <property type="entry name" value="dsRBD_dom"/>
</dbReference>
<keyword evidence="2 4" id="KW-0694">RNA-binding</keyword>
<name>A0A5P1F958_ASPOF</name>
<dbReference type="Proteomes" id="UP000243459">
    <property type="component" value="Chromosome 3"/>
</dbReference>
<accession>A0A5P1F958</accession>
<dbReference type="PROSITE" id="PS50137">
    <property type="entry name" value="DS_RBD"/>
    <property type="match status" value="2"/>
</dbReference>
<dbReference type="EMBL" id="CM007383">
    <property type="protein sequence ID" value="ONK74283.1"/>
    <property type="molecule type" value="Genomic_DNA"/>
</dbReference>
<dbReference type="Pfam" id="PF00035">
    <property type="entry name" value="dsrm"/>
    <property type="match status" value="2"/>
</dbReference>